<organism evidence="3">
    <name type="scientific">Brugia pahangi</name>
    <name type="common">Filarial nematode worm</name>
    <dbReference type="NCBI Taxonomy" id="6280"/>
    <lineage>
        <taxon>Eukaryota</taxon>
        <taxon>Metazoa</taxon>
        <taxon>Ecdysozoa</taxon>
        <taxon>Nematoda</taxon>
        <taxon>Chromadorea</taxon>
        <taxon>Rhabditida</taxon>
        <taxon>Spirurina</taxon>
        <taxon>Spiruromorpha</taxon>
        <taxon>Filarioidea</taxon>
        <taxon>Onchocercidae</taxon>
        <taxon>Brugia</taxon>
    </lineage>
</organism>
<dbReference type="CDD" id="cd00058">
    <property type="entry name" value="beta-trefoil_FGF"/>
    <property type="match status" value="1"/>
</dbReference>
<accession>A0A158PR20</accession>
<dbReference type="WBParaSite" id="BPAG_0000911301-mRNA-1">
    <property type="protein sequence ID" value="BPAG_0000911301-mRNA-1"/>
    <property type="gene ID" value="BPAG_0000911301"/>
</dbReference>
<reference evidence="3" key="1">
    <citation type="submission" date="2016-04" db="UniProtKB">
        <authorList>
            <consortium name="WormBaseParasite"/>
        </authorList>
    </citation>
    <scope>IDENTIFICATION</scope>
</reference>
<dbReference type="Pfam" id="PF00167">
    <property type="entry name" value="FGF"/>
    <property type="match status" value="1"/>
</dbReference>
<protein>
    <submittedName>
        <fullName evidence="3">FGF</fullName>
    </submittedName>
</protein>
<comment type="similarity">
    <text evidence="1">Belongs to the heparin-binding growth factors family.</text>
</comment>
<name>A0A158PR20_BRUPA</name>
<evidence type="ECO:0000256" key="1">
    <source>
        <dbReference type="ARBA" id="ARBA00007936"/>
    </source>
</evidence>
<feature type="region of interest" description="Disordered" evidence="2">
    <location>
        <begin position="423"/>
        <end position="450"/>
    </location>
</feature>
<feature type="compositionally biased region" description="Basic residues" evidence="2">
    <location>
        <begin position="488"/>
        <end position="497"/>
    </location>
</feature>
<evidence type="ECO:0000313" key="3">
    <source>
        <dbReference type="WBParaSite" id="BPAG_0000911301-mRNA-1"/>
    </source>
</evidence>
<feature type="region of interest" description="Disordered" evidence="2">
    <location>
        <begin position="472"/>
        <end position="504"/>
    </location>
</feature>
<sequence>LRKIYIIDIFVILYLKFNKTEQAVSLAYCHFILILSTLLTEITLLGLPLSHQHQQQQQQHYYSNYQHQYNQHHRHHTQHNHHHNRNNHYHQAFSLLSHSAATTGQDDARYETGSDSDNSAYDSQNYSILGLYFLSAVTGNNWWSGDLFSPSMNGVATTGGASTPFPPASSNFQLFGASSSSAAAAPAASSSLTLNLLPSSDYITSSLLANCARQVQQLRYTRHTRRFSPRHDGPNREGALFCRSGTWVEILDKRTAEYEAKTNDLSRPEYVRGTRLENSRFSILEFISVAFGLVSIRGRESQRYLCMDREGRLYAALQKNYSMECVFMEEMLENYYNLYSSCAYGTPKKPWYISLRKTGRPRKGKYSRKRRKSSHFLVVHFDNDQDNSDSGGYSYSGDGDSIHFSKTQIVQPNRYGELNYLTHYTSDDDKPPPPKSLDDILPGTLQQHPPKISLTRQYSPIEMARWILAQRRTNDGNRKMSREERNDIRRRRRRKSRLEREERQRQRRRQELELKRANAYKEQLWQNRQQW</sequence>
<dbReference type="SUPFAM" id="SSF50353">
    <property type="entry name" value="Cytokine"/>
    <property type="match status" value="1"/>
</dbReference>
<evidence type="ECO:0000256" key="2">
    <source>
        <dbReference type="SAM" id="MobiDB-lite"/>
    </source>
</evidence>
<dbReference type="PANTHER" id="PTHR11486">
    <property type="entry name" value="FIBROBLAST GROWTH FACTOR"/>
    <property type="match status" value="1"/>
</dbReference>
<dbReference type="SMART" id="SM00442">
    <property type="entry name" value="FGF"/>
    <property type="match status" value="1"/>
</dbReference>
<proteinExistence type="inferred from homology"/>
<dbReference type="Gene3D" id="2.80.10.50">
    <property type="match status" value="1"/>
</dbReference>
<dbReference type="InterPro" id="IPR008996">
    <property type="entry name" value="IL1/FGF"/>
</dbReference>
<dbReference type="InterPro" id="IPR056378">
    <property type="entry name" value="Let-756-like_FGF"/>
</dbReference>
<dbReference type="STRING" id="6280.A0A158PR20"/>
<feature type="compositionally biased region" description="Basic and acidic residues" evidence="2">
    <location>
        <begin position="425"/>
        <end position="438"/>
    </location>
</feature>
<dbReference type="PRINTS" id="PR00262">
    <property type="entry name" value="IL1HBGF"/>
</dbReference>
<feature type="compositionally biased region" description="Basic and acidic residues" evidence="2">
    <location>
        <begin position="472"/>
        <end position="487"/>
    </location>
</feature>
<dbReference type="AlphaFoldDB" id="A0A158PR20"/>
<dbReference type="GO" id="GO:0008083">
    <property type="term" value="F:growth factor activity"/>
    <property type="evidence" value="ECO:0007669"/>
    <property type="project" value="InterPro"/>
</dbReference>
<dbReference type="InterPro" id="IPR002209">
    <property type="entry name" value="Fibroblast_GF_fam"/>
</dbReference>